<name>A0ABQ0C767_9PROT</name>
<dbReference type="EMBL" id="BAAFGK010000004">
    <property type="protein sequence ID" value="GAB0056734.1"/>
    <property type="molecule type" value="Genomic_DNA"/>
</dbReference>
<reference evidence="1 2" key="1">
    <citation type="submission" date="2024-09" db="EMBL/GenBank/DDBJ databases">
        <title>Draft genome sequence of Candidatus Magnetaquicoccaceae bacterium FCR-1.</title>
        <authorList>
            <person name="Shimoshige H."/>
            <person name="Shimamura S."/>
            <person name="Taoka A."/>
            <person name="Kobayashi H."/>
            <person name="Maekawa T."/>
        </authorList>
    </citation>
    <scope>NUCLEOTIDE SEQUENCE [LARGE SCALE GENOMIC DNA]</scope>
    <source>
        <strain evidence="1 2">FCR-1</strain>
    </source>
</reference>
<organism evidence="1 2">
    <name type="scientific">Candidatus Magnetaquiglobus chichijimensis</name>
    <dbReference type="NCBI Taxonomy" id="3141448"/>
    <lineage>
        <taxon>Bacteria</taxon>
        <taxon>Pseudomonadati</taxon>
        <taxon>Pseudomonadota</taxon>
        <taxon>Magnetococcia</taxon>
        <taxon>Magnetococcales</taxon>
        <taxon>Candidatus Magnetaquicoccaceae</taxon>
        <taxon>Candidatus Magnetaquiglobus</taxon>
    </lineage>
</organism>
<evidence type="ECO:0000313" key="1">
    <source>
        <dbReference type="EMBL" id="GAB0056734.1"/>
    </source>
</evidence>
<evidence type="ECO:0000313" key="2">
    <source>
        <dbReference type="Proteomes" id="UP001628193"/>
    </source>
</evidence>
<proteinExistence type="predicted"/>
<gene>
    <name evidence="1" type="ORF">SIID45300_01045</name>
</gene>
<comment type="caution">
    <text evidence="1">The sequence shown here is derived from an EMBL/GenBank/DDBJ whole genome shotgun (WGS) entry which is preliminary data.</text>
</comment>
<dbReference type="RefSeq" id="WP_420904455.1">
    <property type="nucleotide sequence ID" value="NZ_BAAFGK010000004.1"/>
</dbReference>
<accession>A0ABQ0C767</accession>
<dbReference type="Proteomes" id="UP001628193">
    <property type="component" value="Unassembled WGS sequence"/>
</dbReference>
<protein>
    <submittedName>
        <fullName evidence="1">Uncharacterized protein</fullName>
    </submittedName>
</protein>
<sequence length="87" mass="9846">MTTHEPFTEPKVPALQGRPEHYRTRATKITTIALSINQWADRLLREFDVDEDEILCGICLARMGRQAGLGVTNSCDSRCIHGHDPKR</sequence>
<keyword evidence="2" id="KW-1185">Reference proteome</keyword>